<dbReference type="Gene3D" id="1.10.510.10">
    <property type="entry name" value="Transferase(Phosphotransferase) domain 1"/>
    <property type="match status" value="2"/>
</dbReference>
<gene>
    <name evidence="8" type="ORF">QYE76_026497</name>
</gene>
<evidence type="ECO:0000256" key="3">
    <source>
        <dbReference type="ARBA" id="ARBA00022777"/>
    </source>
</evidence>
<dbReference type="InterPro" id="IPR000719">
    <property type="entry name" value="Prot_kinase_dom"/>
</dbReference>
<dbReference type="InterPro" id="IPR011009">
    <property type="entry name" value="Kinase-like_dom_sf"/>
</dbReference>
<dbReference type="GO" id="GO:0046872">
    <property type="term" value="F:metal ion binding"/>
    <property type="evidence" value="ECO:0007669"/>
    <property type="project" value="InterPro"/>
</dbReference>
<proteinExistence type="predicted"/>
<dbReference type="SMART" id="SM00220">
    <property type="entry name" value="S_TKc"/>
    <property type="match status" value="2"/>
</dbReference>
<name>A0AAD8RHN6_LOLMU</name>
<feature type="domain" description="HMA" evidence="7">
    <location>
        <begin position="768"/>
        <end position="831"/>
    </location>
</feature>
<dbReference type="InterPro" id="IPR008271">
    <property type="entry name" value="Ser/Thr_kinase_AS"/>
</dbReference>
<keyword evidence="4 5" id="KW-0067">ATP-binding</keyword>
<dbReference type="PROSITE" id="PS00108">
    <property type="entry name" value="PROTEIN_KINASE_ST"/>
    <property type="match status" value="2"/>
</dbReference>
<evidence type="ECO:0000313" key="8">
    <source>
        <dbReference type="EMBL" id="KAK1620980.1"/>
    </source>
</evidence>
<evidence type="ECO:0000256" key="4">
    <source>
        <dbReference type="ARBA" id="ARBA00022840"/>
    </source>
</evidence>
<dbReference type="AlphaFoldDB" id="A0AAD8RHN6"/>
<comment type="caution">
    <text evidence="8">The sequence shown here is derived from an EMBL/GenBank/DDBJ whole genome shotgun (WGS) entry which is preliminary data.</text>
</comment>
<dbReference type="PROSITE" id="PS50846">
    <property type="entry name" value="HMA_2"/>
    <property type="match status" value="1"/>
</dbReference>
<dbReference type="SUPFAM" id="SSF55008">
    <property type="entry name" value="HMA, heavy metal-associated domain"/>
    <property type="match status" value="1"/>
</dbReference>
<keyword evidence="2 5" id="KW-0547">Nucleotide-binding</keyword>
<evidence type="ECO:0000313" key="9">
    <source>
        <dbReference type="Proteomes" id="UP001231189"/>
    </source>
</evidence>
<dbReference type="InterPro" id="IPR017441">
    <property type="entry name" value="Protein_kinase_ATP_BS"/>
</dbReference>
<dbReference type="Gene3D" id="3.30.70.100">
    <property type="match status" value="1"/>
</dbReference>
<dbReference type="PROSITE" id="PS50011">
    <property type="entry name" value="PROTEIN_KINASE_DOM"/>
    <property type="match status" value="2"/>
</dbReference>
<evidence type="ECO:0000256" key="1">
    <source>
        <dbReference type="ARBA" id="ARBA00022679"/>
    </source>
</evidence>
<feature type="domain" description="Protein kinase" evidence="6">
    <location>
        <begin position="43"/>
        <end position="342"/>
    </location>
</feature>
<feature type="domain" description="Protein kinase" evidence="6">
    <location>
        <begin position="450"/>
        <end position="728"/>
    </location>
</feature>
<keyword evidence="3" id="KW-0418">Kinase</keyword>
<dbReference type="EMBL" id="JAUUTY010000006">
    <property type="protein sequence ID" value="KAK1620980.1"/>
    <property type="molecule type" value="Genomic_DNA"/>
</dbReference>
<sequence>MESHTQVGALLEENDTWEKKLQDPSATPMFLPFEFLTEITCNFSSERELGRGGYGVVYKGVLPSGKTIAVKRLFDLHRLEDEKFQKEVSYLMGIKHTNVVLFVGYCAKSSWEAIDQQGGGSYIFAETRERLLCFEHVCNKSLDKYISDESSGLEWEMRYEIVRGICAGLHYLHEECHIVHLDLKPENILMDATMVPKIADFGLSKIFGDKQTRIITVNRPGTHGYMAPEYLIQGVVSIKADIYSLGVIIIEILTGYRNYPLSSLPHFQQLSEDNSRQITASFQYFKENILETWRKRLQKSQGDTILEQIRVCTELGIQCVEFNPENRPVTRHMIDKLDEVNIMDISIKSSESSTPPVLQVGEASDTVQQGDTRSKISCKQEEGCEVHNAELADVYENIRAADIKSEIKVPFHRVTCEVNKHHVLESMLRDESVEPTCLELSLLEDITNNFSKDHEIGRSRLGVVYKGKLSSGSTVVVKRLAIASAVEDSLFLHAVNSLMSIKHRNIVRFLGYCSNVQEKVTREGDTSIIVMVRKRLLCFEYLRKGNLQKHLTDESRGFHWHARYQTIKGICQGLQYLHDDYIPHLDLKPDNILFSETMVPKILDYGFSRVFTNEIRQTIFKNIDGSLACMATPEYLTGAEITLKSDIYSLGLIIMQIVTGPNNMDYSNIASIVESWRSRLELEAPKEHTFETCYQQVKVCVDIGMRCMDHDPRNRPVTQYIINCLDRMERERSVGSYMIFPSEATSQPSDAELIESPVPHAPPAVQPGRKIVLNVPMNYNKSRSVIMEVASKITGIMSLAYDSDKSTLTVVGDVDPVAIVTRLRKMKYPVEVVAVEVIRTK</sequence>
<accession>A0AAD8RHN6</accession>
<dbReference type="GO" id="GO:0004672">
    <property type="term" value="F:protein kinase activity"/>
    <property type="evidence" value="ECO:0007669"/>
    <property type="project" value="InterPro"/>
</dbReference>
<organism evidence="8 9">
    <name type="scientific">Lolium multiflorum</name>
    <name type="common">Italian ryegrass</name>
    <name type="synonym">Lolium perenne subsp. multiflorum</name>
    <dbReference type="NCBI Taxonomy" id="4521"/>
    <lineage>
        <taxon>Eukaryota</taxon>
        <taxon>Viridiplantae</taxon>
        <taxon>Streptophyta</taxon>
        <taxon>Embryophyta</taxon>
        <taxon>Tracheophyta</taxon>
        <taxon>Spermatophyta</taxon>
        <taxon>Magnoliopsida</taxon>
        <taxon>Liliopsida</taxon>
        <taxon>Poales</taxon>
        <taxon>Poaceae</taxon>
        <taxon>BOP clade</taxon>
        <taxon>Pooideae</taxon>
        <taxon>Poodae</taxon>
        <taxon>Poeae</taxon>
        <taxon>Poeae Chloroplast Group 2 (Poeae type)</taxon>
        <taxon>Loliodinae</taxon>
        <taxon>Loliinae</taxon>
        <taxon>Lolium</taxon>
    </lineage>
</organism>
<reference evidence="8" key="1">
    <citation type="submission" date="2023-07" db="EMBL/GenBank/DDBJ databases">
        <title>A chromosome-level genome assembly of Lolium multiflorum.</title>
        <authorList>
            <person name="Chen Y."/>
            <person name="Copetti D."/>
            <person name="Kolliker R."/>
            <person name="Studer B."/>
        </authorList>
    </citation>
    <scope>NUCLEOTIDE SEQUENCE</scope>
    <source>
        <strain evidence="8">02402/16</strain>
        <tissue evidence="8">Leaf</tissue>
    </source>
</reference>
<dbReference type="FunFam" id="3.30.200.20:FF:000465">
    <property type="entry name" value="Cysteine-rich receptor-like protein kinase 6"/>
    <property type="match status" value="1"/>
</dbReference>
<keyword evidence="9" id="KW-1185">Reference proteome</keyword>
<dbReference type="InterPro" id="IPR006121">
    <property type="entry name" value="HMA_dom"/>
</dbReference>
<feature type="binding site" evidence="5">
    <location>
        <position position="71"/>
    </location>
    <ligand>
        <name>ATP</name>
        <dbReference type="ChEBI" id="CHEBI:30616"/>
    </ligand>
</feature>
<dbReference type="Pfam" id="PF00069">
    <property type="entry name" value="Pkinase"/>
    <property type="match status" value="2"/>
</dbReference>
<dbReference type="GO" id="GO:0005524">
    <property type="term" value="F:ATP binding"/>
    <property type="evidence" value="ECO:0007669"/>
    <property type="project" value="UniProtKB-UniRule"/>
</dbReference>
<dbReference type="PANTHER" id="PTHR45707:SF81">
    <property type="entry name" value="PROTEIN KINASE DOMAIN-CONTAINING PROTEIN"/>
    <property type="match status" value="1"/>
</dbReference>
<evidence type="ECO:0000256" key="2">
    <source>
        <dbReference type="ARBA" id="ARBA00022741"/>
    </source>
</evidence>
<dbReference type="Gene3D" id="3.30.200.20">
    <property type="entry name" value="Phosphorylase Kinase, domain 1"/>
    <property type="match status" value="2"/>
</dbReference>
<protein>
    <submittedName>
        <fullName evidence="8">Uncharacterized protein</fullName>
    </submittedName>
</protein>
<dbReference type="PROSITE" id="PS00107">
    <property type="entry name" value="PROTEIN_KINASE_ATP"/>
    <property type="match status" value="1"/>
</dbReference>
<evidence type="ECO:0000259" key="6">
    <source>
        <dbReference type="PROSITE" id="PS50011"/>
    </source>
</evidence>
<evidence type="ECO:0000256" key="5">
    <source>
        <dbReference type="PROSITE-ProRule" id="PRU10141"/>
    </source>
</evidence>
<dbReference type="InterPro" id="IPR036163">
    <property type="entry name" value="HMA_dom_sf"/>
</dbReference>
<dbReference type="Pfam" id="PF00403">
    <property type="entry name" value="HMA"/>
    <property type="match status" value="1"/>
</dbReference>
<dbReference type="PANTHER" id="PTHR45707">
    <property type="entry name" value="C2 CALCIUM/LIPID-BINDING PLANT PHOSPHORIBOSYLTRANSFERASE FAMILY PROTEIN"/>
    <property type="match status" value="1"/>
</dbReference>
<dbReference type="Proteomes" id="UP001231189">
    <property type="component" value="Unassembled WGS sequence"/>
</dbReference>
<keyword evidence="1" id="KW-0808">Transferase</keyword>
<dbReference type="FunFam" id="1.10.510.10:FF:000870">
    <property type="entry name" value="OSJNBa0016N04.16-like protein"/>
    <property type="match status" value="2"/>
</dbReference>
<dbReference type="SUPFAM" id="SSF56112">
    <property type="entry name" value="Protein kinase-like (PK-like)"/>
    <property type="match status" value="2"/>
</dbReference>
<evidence type="ECO:0000259" key="7">
    <source>
        <dbReference type="PROSITE" id="PS50846"/>
    </source>
</evidence>